<dbReference type="InterPro" id="IPR009926">
    <property type="entry name" value="T3SS_YcgR_PilZN"/>
</dbReference>
<dbReference type="PANTHER" id="PTHR43155">
    <property type="entry name" value="CYCLIC DI-GMP PHOSPHODIESTERASE PA4108-RELATED"/>
    <property type="match status" value="1"/>
</dbReference>
<dbReference type="Pfam" id="PF07317">
    <property type="entry name" value="PilZN"/>
    <property type="match status" value="1"/>
</dbReference>
<dbReference type="Pfam" id="PF13487">
    <property type="entry name" value="HD_5"/>
    <property type="match status" value="1"/>
</dbReference>
<evidence type="ECO:0000256" key="4">
    <source>
        <dbReference type="SAM" id="MobiDB-lite"/>
    </source>
</evidence>
<dbReference type="Gene3D" id="2.30.110.10">
    <property type="entry name" value="Electron Transport, Fmn-binding Protein, Chain A"/>
    <property type="match status" value="1"/>
</dbReference>
<evidence type="ECO:0000313" key="7">
    <source>
        <dbReference type="Proteomes" id="UP001156682"/>
    </source>
</evidence>
<protein>
    <recommendedName>
        <fullName evidence="5">HD-GYP domain-containing protein</fullName>
    </recommendedName>
</protein>
<dbReference type="PANTHER" id="PTHR43155:SF2">
    <property type="entry name" value="CYCLIC DI-GMP PHOSPHODIESTERASE PA4108"/>
    <property type="match status" value="1"/>
</dbReference>
<dbReference type="InterPro" id="IPR003607">
    <property type="entry name" value="HD/PDEase_dom"/>
</dbReference>
<keyword evidence="3" id="KW-0975">Bacterial flagellum</keyword>
<evidence type="ECO:0000256" key="2">
    <source>
        <dbReference type="ARBA" id="ARBA00022741"/>
    </source>
</evidence>
<dbReference type="Gene3D" id="1.10.3210.10">
    <property type="entry name" value="Hypothetical protein af1432"/>
    <property type="match status" value="1"/>
</dbReference>
<feature type="domain" description="HD-GYP" evidence="5">
    <location>
        <begin position="329"/>
        <end position="544"/>
    </location>
</feature>
<dbReference type="SUPFAM" id="SSF109604">
    <property type="entry name" value="HD-domain/PDEase-like"/>
    <property type="match status" value="1"/>
</dbReference>
<dbReference type="EMBL" id="BSOR01000032">
    <property type="protein sequence ID" value="GLR64469.1"/>
    <property type="molecule type" value="Genomic_DNA"/>
</dbReference>
<evidence type="ECO:0000313" key="6">
    <source>
        <dbReference type="EMBL" id="GLR64469.1"/>
    </source>
</evidence>
<dbReference type="CDD" id="cd00077">
    <property type="entry name" value="HDc"/>
    <property type="match status" value="1"/>
</dbReference>
<accession>A0ABQ6A304</accession>
<evidence type="ECO:0000259" key="5">
    <source>
        <dbReference type="PROSITE" id="PS51832"/>
    </source>
</evidence>
<keyword evidence="2" id="KW-0547">Nucleotide-binding</keyword>
<dbReference type="PROSITE" id="PS51832">
    <property type="entry name" value="HD_GYP"/>
    <property type="match status" value="1"/>
</dbReference>
<keyword evidence="1" id="KW-0973">c-di-GMP</keyword>
<evidence type="ECO:0000256" key="3">
    <source>
        <dbReference type="ARBA" id="ARBA00023143"/>
    </source>
</evidence>
<dbReference type="Proteomes" id="UP001156682">
    <property type="component" value="Unassembled WGS sequence"/>
</dbReference>
<feature type="region of interest" description="Disordered" evidence="4">
    <location>
        <begin position="1"/>
        <end position="20"/>
    </location>
</feature>
<name>A0ABQ6A304_9GAMM</name>
<feature type="compositionally biased region" description="Polar residues" evidence="4">
    <location>
        <begin position="1"/>
        <end position="12"/>
    </location>
</feature>
<dbReference type="Pfam" id="PF07238">
    <property type="entry name" value="PilZ"/>
    <property type="match status" value="1"/>
</dbReference>
<evidence type="ECO:0000256" key="1">
    <source>
        <dbReference type="ARBA" id="ARBA00022636"/>
    </source>
</evidence>
<reference evidence="7" key="1">
    <citation type="journal article" date="2019" name="Int. J. Syst. Evol. Microbiol.">
        <title>The Global Catalogue of Microorganisms (GCM) 10K type strain sequencing project: providing services to taxonomists for standard genome sequencing and annotation.</title>
        <authorList>
            <consortium name="The Broad Institute Genomics Platform"/>
            <consortium name="The Broad Institute Genome Sequencing Center for Infectious Disease"/>
            <person name="Wu L."/>
            <person name="Ma J."/>
        </authorList>
    </citation>
    <scope>NUCLEOTIDE SEQUENCE [LARGE SCALE GENOMIC DNA]</scope>
    <source>
        <strain evidence="7">NBRC 100033</strain>
    </source>
</reference>
<dbReference type="InterPro" id="IPR009875">
    <property type="entry name" value="PilZ_domain"/>
</dbReference>
<sequence>MGMTQSKNGTTSEEPKEEGQLIKSREGIYRLMRRLQVKHTPLKLRFDSVADHYTSMVLAVNFKEGYILLDEVTPKWGDELMAKAIPFHFDSYHDGCKISAEKLQAVGRAIKEDSPVYKVLFPTELHFLQRRQFFRASVRLSLNIQVRLGVKKPEIKRDEYDNIIPQSPTWEHDGLLRDLSAQGCQIEAKGDLRETLPKNTEYTSCYIIFPNGHLLDIGIAIRHVGYDEKRDVSSLGCQLINMDPKLDRKISFIVNELQRDNARSSSGNSSAPISELFLDASGKEPSKNTQPETEEETKELEKLTTEEVHHKAVRCVQKLVNSLRDKTALPIDEAWEVTDLLLEKLQKDRQELLLISRVRSSANYLYEHSVSVAVLLADQTMFNQDNPRSGDPSYLRDIIFAGLCHDLGKGLIPDRIVNKSGELNETEAKVMHKHSLLTREVLSRQQGMPAIALTLATQNCERLDGSGHPEHLKGISISPVGKLAAVIDVFDAMTNGRSYRAGLPYALAYKRLLAMRDKLDLASIQQLIKRQGLYPIGSLVAFENGDLAFVKRHDQNNHPSVVRLVFNKNTNQPLKHQDLKLAVLPDSKKKLLPEDPAKYQLLNDLLLNEL</sequence>
<dbReference type="InterPro" id="IPR012349">
    <property type="entry name" value="Split_barrel_FMN-bd"/>
</dbReference>
<feature type="region of interest" description="Disordered" evidence="4">
    <location>
        <begin position="278"/>
        <end position="300"/>
    </location>
</feature>
<dbReference type="Gene3D" id="2.40.10.220">
    <property type="entry name" value="predicted glycosyltransferase like domains"/>
    <property type="match status" value="1"/>
</dbReference>
<dbReference type="SMART" id="SM00471">
    <property type="entry name" value="HDc"/>
    <property type="match status" value="1"/>
</dbReference>
<comment type="caution">
    <text evidence="6">The sequence shown here is derived from an EMBL/GenBank/DDBJ whole genome shotgun (WGS) entry which is preliminary data.</text>
</comment>
<proteinExistence type="predicted"/>
<dbReference type="InterPro" id="IPR037522">
    <property type="entry name" value="HD_GYP_dom"/>
</dbReference>
<gene>
    <name evidence="6" type="ORF">GCM10007878_19070</name>
</gene>
<keyword evidence="7" id="KW-1185">Reference proteome</keyword>
<organism evidence="6 7">
    <name type="scientific">Marinospirillum insulare</name>
    <dbReference type="NCBI Taxonomy" id="217169"/>
    <lineage>
        <taxon>Bacteria</taxon>
        <taxon>Pseudomonadati</taxon>
        <taxon>Pseudomonadota</taxon>
        <taxon>Gammaproteobacteria</taxon>
        <taxon>Oceanospirillales</taxon>
        <taxon>Oceanospirillaceae</taxon>
        <taxon>Marinospirillum</taxon>
    </lineage>
</organism>